<feature type="domain" description="EamA" evidence="7">
    <location>
        <begin position="6"/>
        <end position="140"/>
    </location>
</feature>
<evidence type="ECO:0000259" key="7">
    <source>
        <dbReference type="Pfam" id="PF00892"/>
    </source>
</evidence>
<dbReference type="Pfam" id="PF00892">
    <property type="entry name" value="EamA"/>
    <property type="match status" value="2"/>
</dbReference>
<feature type="transmembrane region" description="Helical" evidence="6">
    <location>
        <begin position="67"/>
        <end position="86"/>
    </location>
</feature>
<dbReference type="GO" id="GO:0016020">
    <property type="term" value="C:membrane"/>
    <property type="evidence" value="ECO:0007669"/>
    <property type="project" value="UniProtKB-SubCell"/>
</dbReference>
<reference evidence="8 9" key="1">
    <citation type="submission" date="2019-04" db="EMBL/GenBank/DDBJ databases">
        <title>Geobacter oryzae sp. nov., ferric-reducing bacteria isolated from paddy soil.</title>
        <authorList>
            <person name="Xu Z."/>
            <person name="Masuda Y."/>
            <person name="Itoh H."/>
            <person name="Senoo K."/>
        </authorList>
    </citation>
    <scope>NUCLEOTIDE SEQUENCE [LARGE SCALE GENOMIC DNA]</scope>
    <source>
        <strain evidence="8 9">Red111</strain>
    </source>
</reference>
<feature type="transmembrane region" description="Helical" evidence="6">
    <location>
        <begin position="244"/>
        <end position="261"/>
    </location>
</feature>
<feature type="transmembrane region" description="Helical" evidence="6">
    <location>
        <begin position="92"/>
        <end position="115"/>
    </location>
</feature>
<comment type="subcellular location">
    <subcellularLocation>
        <location evidence="1">Membrane</location>
        <topology evidence="1">Multi-pass membrane protein</topology>
    </subcellularLocation>
</comment>
<sequence length="298" mass="31179">MTDRHKGAWFIVASAAGFATLGILIKSAFTGGANISTALAGRFLFAGLFLFGIVRARGIDCRLDKKVAFQLILMGAVGYGGMSGLYANAIHYLPASLTGMLLYTYPALVTVLALIVGEERFNSTKGIALVVCSVGLVLLLGASFEGAQLSGVLSALGAAVIYSCYIIIGNRILKNIDPMVTSLWVCTAAGLAFLCYGAAKGEIILELTPQGWLSILGIAVFPTLFGVMGFFAGLRLVGATNASIISMLEPLITVLLSAVLLGERITALQGFGGAVLLFGGLILQLWGHEARHETVTEV</sequence>
<keyword evidence="3 6" id="KW-0812">Transmembrane</keyword>
<evidence type="ECO:0000256" key="2">
    <source>
        <dbReference type="ARBA" id="ARBA00007362"/>
    </source>
</evidence>
<feature type="transmembrane region" description="Helical" evidence="6">
    <location>
        <begin position="180"/>
        <end position="199"/>
    </location>
</feature>
<gene>
    <name evidence="8" type="ORF">E4633_07615</name>
</gene>
<dbReference type="PANTHER" id="PTHR32322:SF2">
    <property type="entry name" value="EAMA DOMAIN-CONTAINING PROTEIN"/>
    <property type="match status" value="1"/>
</dbReference>
<comment type="caution">
    <text evidence="8">The sequence shown here is derived from an EMBL/GenBank/DDBJ whole genome shotgun (WGS) entry which is preliminary data.</text>
</comment>
<evidence type="ECO:0000256" key="4">
    <source>
        <dbReference type="ARBA" id="ARBA00022989"/>
    </source>
</evidence>
<dbReference type="RefSeq" id="WP_135869663.1">
    <property type="nucleotide sequence ID" value="NZ_SRSC01000002.1"/>
</dbReference>
<evidence type="ECO:0000256" key="6">
    <source>
        <dbReference type="SAM" id="Phobius"/>
    </source>
</evidence>
<feature type="transmembrane region" description="Helical" evidence="6">
    <location>
        <begin position="267"/>
        <end position="286"/>
    </location>
</feature>
<proteinExistence type="inferred from homology"/>
<feature type="domain" description="EamA" evidence="7">
    <location>
        <begin position="150"/>
        <end position="283"/>
    </location>
</feature>
<evidence type="ECO:0000256" key="5">
    <source>
        <dbReference type="ARBA" id="ARBA00023136"/>
    </source>
</evidence>
<comment type="similarity">
    <text evidence="2">Belongs to the EamA transporter family.</text>
</comment>
<evidence type="ECO:0000256" key="3">
    <source>
        <dbReference type="ARBA" id="ARBA00022692"/>
    </source>
</evidence>
<dbReference type="InterPro" id="IPR050638">
    <property type="entry name" value="AA-Vitamin_Transporters"/>
</dbReference>
<dbReference type="AlphaFoldDB" id="A0A4S1CF67"/>
<feature type="transmembrane region" description="Helical" evidence="6">
    <location>
        <begin position="127"/>
        <end position="144"/>
    </location>
</feature>
<keyword evidence="5 6" id="KW-0472">Membrane</keyword>
<feature type="transmembrane region" description="Helical" evidence="6">
    <location>
        <begin position="7"/>
        <end position="29"/>
    </location>
</feature>
<dbReference type="Proteomes" id="UP000306416">
    <property type="component" value="Unassembled WGS sequence"/>
</dbReference>
<evidence type="ECO:0000256" key="1">
    <source>
        <dbReference type="ARBA" id="ARBA00004141"/>
    </source>
</evidence>
<dbReference type="InterPro" id="IPR000620">
    <property type="entry name" value="EamA_dom"/>
</dbReference>
<feature type="transmembrane region" description="Helical" evidence="6">
    <location>
        <begin position="35"/>
        <end position="55"/>
    </location>
</feature>
<dbReference type="PANTHER" id="PTHR32322">
    <property type="entry name" value="INNER MEMBRANE TRANSPORTER"/>
    <property type="match status" value="1"/>
</dbReference>
<feature type="transmembrane region" description="Helical" evidence="6">
    <location>
        <begin position="150"/>
        <end position="168"/>
    </location>
</feature>
<evidence type="ECO:0000313" key="8">
    <source>
        <dbReference type="EMBL" id="TGU72174.1"/>
    </source>
</evidence>
<dbReference type="SUPFAM" id="SSF103481">
    <property type="entry name" value="Multidrug resistance efflux transporter EmrE"/>
    <property type="match status" value="2"/>
</dbReference>
<feature type="transmembrane region" description="Helical" evidence="6">
    <location>
        <begin position="211"/>
        <end position="232"/>
    </location>
</feature>
<name>A0A4S1CF67_9BACT</name>
<dbReference type="EMBL" id="SRSC01000002">
    <property type="protein sequence ID" value="TGU72174.1"/>
    <property type="molecule type" value="Genomic_DNA"/>
</dbReference>
<organism evidence="8 9">
    <name type="scientific">Geomonas terrae</name>
    <dbReference type="NCBI Taxonomy" id="2562681"/>
    <lineage>
        <taxon>Bacteria</taxon>
        <taxon>Pseudomonadati</taxon>
        <taxon>Thermodesulfobacteriota</taxon>
        <taxon>Desulfuromonadia</taxon>
        <taxon>Geobacterales</taxon>
        <taxon>Geobacteraceae</taxon>
        <taxon>Geomonas</taxon>
    </lineage>
</organism>
<accession>A0A4S1CF67</accession>
<evidence type="ECO:0000313" key="9">
    <source>
        <dbReference type="Proteomes" id="UP000306416"/>
    </source>
</evidence>
<dbReference type="InterPro" id="IPR037185">
    <property type="entry name" value="EmrE-like"/>
</dbReference>
<keyword evidence="9" id="KW-1185">Reference proteome</keyword>
<keyword evidence="4 6" id="KW-1133">Transmembrane helix</keyword>
<protein>
    <submittedName>
        <fullName evidence="8">DMT family transporter</fullName>
    </submittedName>
</protein>